<comment type="caution">
    <text evidence="2">The sequence shown here is derived from an EMBL/GenBank/DDBJ whole genome shotgun (WGS) entry which is preliminary data.</text>
</comment>
<protein>
    <submittedName>
        <fullName evidence="2">Methylamine utilization protein</fullName>
    </submittedName>
</protein>
<dbReference type="CDD" id="cd04221">
    <property type="entry name" value="MauL"/>
    <property type="match status" value="1"/>
</dbReference>
<evidence type="ECO:0000256" key="1">
    <source>
        <dbReference type="ARBA" id="ARBA00004418"/>
    </source>
</evidence>
<dbReference type="Proteomes" id="UP001365405">
    <property type="component" value="Unassembled WGS sequence"/>
</dbReference>
<evidence type="ECO:0000313" key="3">
    <source>
        <dbReference type="Proteomes" id="UP001365405"/>
    </source>
</evidence>
<dbReference type="EMBL" id="JBBUTH010000008">
    <property type="protein sequence ID" value="MEK8051605.1"/>
    <property type="molecule type" value="Genomic_DNA"/>
</dbReference>
<keyword evidence="3" id="KW-1185">Reference proteome</keyword>
<organism evidence="2 3">
    <name type="scientific">Pseudaquabacterium inlustre</name>
    <dbReference type="NCBI Taxonomy" id="2984192"/>
    <lineage>
        <taxon>Bacteria</taxon>
        <taxon>Pseudomonadati</taxon>
        <taxon>Pseudomonadota</taxon>
        <taxon>Betaproteobacteria</taxon>
        <taxon>Burkholderiales</taxon>
        <taxon>Sphaerotilaceae</taxon>
        <taxon>Pseudaquabacterium</taxon>
    </lineage>
</organism>
<dbReference type="Gene3D" id="2.60.40.420">
    <property type="entry name" value="Cupredoxins - blue copper proteins"/>
    <property type="match status" value="1"/>
</dbReference>
<comment type="subcellular location">
    <subcellularLocation>
        <location evidence="1">Periplasm</location>
    </subcellularLocation>
</comment>
<accession>A0ABU9CK96</accession>
<evidence type="ECO:0000313" key="2">
    <source>
        <dbReference type="EMBL" id="MEK8051605.1"/>
    </source>
</evidence>
<dbReference type="InterPro" id="IPR034242">
    <property type="entry name" value="MauL"/>
</dbReference>
<dbReference type="InterPro" id="IPR008972">
    <property type="entry name" value="Cupredoxin"/>
</dbReference>
<sequence>MVPAFGAALLPAAAGTLQVQVTDAAGKPLAGAVVFAESPEARAALKPAAGVAIVQRHKQFEPQVTVVPVGTAVSFPNEDTVRHHVYSFSPTKKFEIKLYVGTPAAPVVFDRPGIAVLGCNIHDQMAAWVVVLDTPHVGRSGADGQATLAGVPAGAYRLRAWHPELPPGAPAAEQAVTVAAAGAPQRAQFRLGGGS</sequence>
<dbReference type="SUPFAM" id="SSF49503">
    <property type="entry name" value="Cupredoxins"/>
    <property type="match status" value="1"/>
</dbReference>
<proteinExistence type="predicted"/>
<reference evidence="2 3" key="1">
    <citation type="submission" date="2024-04" db="EMBL/GenBank/DDBJ databases">
        <title>Novel species of the genus Ideonella isolated from streams.</title>
        <authorList>
            <person name="Lu H."/>
        </authorList>
    </citation>
    <scope>NUCLEOTIDE SEQUENCE [LARGE SCALE GENOMIC DNA]</scope>
    <source>
        <strain evidence="2 3">DXS22W</strain>
    </source>
</reference>
<name>A0ABU9CK96_9BURK</name>
<gene>
    <name evidence="2" type="ORF">AACH10_15250</name>
</gene>